<feature type="compositionally biased region" description="Polar residues" evidence="2">
    <location>
        <begin position="937"/>
        <end position="950"/>
    </location>
</feature>
<gene>
    <name evidence="3" type="ORF">XAT740_LOCUS31546</name>
</gene>
<accession>A0A815HLA6</accession>
<evidence type="ECO:0000313" key="4">
    <source>
        <dbReference type="Proteomes" id="UP000663828"/>
    </source>
</evidence>
<name>A0A815HLA6_ADIRI</name>
<dbReference type="EMBL" id="CAJNOR010002881">
    <property type="protein sequence ID" value="CAF1352222.1"/>
    <property type="molecule type" value="Genomic_DNA"/>
</dbReference>
<dbReference type="AlphaFoldDB" id="A0A815HLA6"/>
<comment type="caution">
    <text evidence="3">The sequence shown here is derived from an EMBL/GenBank/DDBJ whole genome shotgun (WGS) entry which is preliminary data.</text>
</comment>
<feature type="repeat" description="PPR" evidence="1">
    <location>
        <begin position="395"/>
        <end position="429"/>
    </location>
</feature>
<feature type="repeat" description="PPR" evidence="1">
    <location>
        <begin position="526"/>
        <end position="560"/>
    </location>
</feature>
<dbReference type="InterPro" id="IPR011990">
    <property type="entry name" value="TPR-like_helical_dom_sf"/>
</dbReference>
<dbReference type="PANTHER" id="PTHR47928">
    <property type="entry name" value="REPEAT-CONTAINING PROTEIN, PUTATIVE-RELATED"/>
    <property type="match status" value="1"/>
</dbReference>
<dbReference type="Pfam" id="PF13041">
    <property type="entry name" value="PPR_2"/>
    <property type="match status" value="1"/>
</dbReference>
<evidence type="ECO:0000256" key="2">
    <source>
        <dbReference type="SAM" id="MobiDB-lite"/>
    </source>
</evidence>
<dbReference type="Gene3D" id="1.25.40.10">
    <property type="entry name" value="Tetratricopeptide repeat domain"/>
    <property type="match status" value="4"/>
</dbReference>
<reference evidence="3" key="1">
    <citation type="submission" date="2021-02" db="EMBL/GenBank/DDBJ databases">
        <authorList>
            <person name="Nowell W R."/>
        </authorList>
    </citation>
    <scope>NUCLEOTIDE SEQUENCE</scope>
</reference>
<feature type="region of interest" description="Disordered" evidence="2">
    <location>
        <begin position="928"/>
        <end position="950"/>
    </location>
</feature>
<dbReference type="Pfam" id="PF00106">
    <property type="entry name" value="adh_short"/>
    <property type="match status" value="1"/>
</dbReference>
<dbReference type="PANTHER" id="PTHR47928:SF207">
    <property type="entry name" value="PENTATRICOPEPTIDE REPEAT-CONTAINING PROTEIN"/>
    <property type="match status" value="1"/>
</dbReference>
<dbReference type="PRINTS" id="PR00081">
    <property type="entry name" value="GDHRDH"/>
</dbReference>
<organism evidence="3 4">
    <name type="scientific">Adineta ricciae</name>
    <name type="common">Rotifer</name>
    <dbReference type="NCBI Taxonomy" id="249248"/>
    <lineage>
        <taxon>Eukaryota</taxon>
        <taxon>Metazoa</taxon>
        <taxon>Spiralia</taxon>
        <taxon>Gnathifera</taxon>
        <taxon>Rotifera</taxon>
        <taxon>Eurotatoria</taxon>
        <taxon>Bdelloidea</taxon>
        <taxon>Adinetida</taxon>
        <taxon>Adinetidae</taxon>
        <taxon>Adineta</taxon>
    </lineage>
</organism>
<dbReference type="InterPro" id="IPR036291">
    <property type="entry name" value="NAD(P)-bd_dom_sf"/>
</dbReference>
<dbReference type="SUPFAM" id="SSF51735">
    <property type="entry name" value="NAD(P)-binding Rossmann-fold domains"/>
    <property type="match status" value="1"/>
</dbReference>
<keyword evidence="4" id="KW-1185">Reference proteome</keyword>
<protein>
    <submittedName>
        <fullName evidence="3">Uncharacterized protein</fullName>
    </submittedName>
</protein>
<dbReference type="InterPro" id="IPR050421">
    <property type="entry name" value="PPR"/>
</dbReference>
<sequence>MFCGKCSLTVRCVFLPLNEISTFITTRYSSTTLNAQMKKLIDSKQFRHALDIFHKQSHAADDFALNMALKACSNLPDYRRGLGIVRQLSPKSLNNPFIQTSLLHFYMKSGDLKSAIGLFNSIQVKTNPLYTTLFKGLISMKKSKEVLNLYEQNKMKLDEGVFVVVSKACSEICDDRAKRIGKLLIDDLPEDLKGSQKVMNSAMFMLMKFGNVDEAEQLFHQMKHKSIYTYGALMKGYNDNKMFEKTLDLFEILPFIANEAIYAMVLSSCSHLTNDRARRIGKQLINNFPEDLKGSENVMNSTIFMLVKFGNVDEAELLFRQMKYKSIYTYGAMMKGYNDNKKFEKTLDLFETLPFVADEAIYAMVLSSCSHLTNDRARRIGKQLINNLPEDFKRSENVMNSTIFMLMKFGNVDEAEKLFRQMKHKSIYTYGAMMKGYHHNEMFEKVLDLHANMPIAVDEVMHTILFSTCTRLSNDRALQTGKELLRKMNKSYYNDDIVITSAIHMLMKFDLVNDAERLFRQVKARNALAYHAMINGYSQLDDLDKCFQLFDQMKSDRIVPNEVVFLSMIGVCAKIAIRSLSQSIVDQLASDTKSSRNIQTALISMWVINYVKKFASKPNNVAGYGLDLADLQSIKDCVGTFLANEDQRMKITALINNAGIMACPYGKTKDGFELQMGTNHFGHFYFTQILIPRLHSARIVNVASAAHFFWRVPCDATHYNQMCNPNTYHSFSAYLLSKTANILFTRELQRRYCSTDSIRAYSLHPGTVNTELDRHMGMNDIAKQLLRPIRYLIFKSPLEGIQTILYCALSNDAQPGEYHSDCRVTPPYHNNIDSFVRLLVIRPRPPEELFTDLYWYLRSTYPYKYTDRLLLPLNTMELFESVMPNLHEHSFRSITSTIKFKLSRFPTTVSRMTNRIVYQLLRRNTRHSMRAKRKSSELTANMDSYQSTPSDNELQQLLYI</sequence>
<dbReference type="InterPro" id="IPR002885">
    <property type="entry name" value="PPR_rpt"/>
</dbReference>
<dbReference type="NCBIfam" id="TIGR00756">
    <property type="entry name" value="PPR"/>
    <property type="match status" value="1"/>
</dbReference>
<evidence type="ECO:0000313" key="3">
    <source>
        <dbReference type="EMBL" id="CAF1352222.1"/>
    </source>
</evidence>
<dbReference type="Pfam" id="PF01535">
    <property type="entry name" value="PPR"/>
    <property type="match status" value="7"/>
</dbReference>
<dbReference type="Proteomes" id="UP000663828">
    <property type="component" value="Unassembled WGS sequence"/>
</dbReference>
<dbReference type="Gene3D" id="3.40.50.720">
    <property type="entry name" value="NAD(P)-binding Rossmann-like Domain"/>
    <property type="match status" value="1"/>
</dbReference>
<dbReference type="InterPro" id="IPR002347">
    <property type="entry name" value="SDR_fam"/>
</dbReference>
<dbReference type="PROSITE" id="PS51375">
    <property type="entry name" value="PPR"/>
    <property type="match status" value="2"/>
</dbReference>
<proteinExistence type="predicted"/>
<evidence type="ECO:0000256" key="1">
    <source>
        <dbReference type="PROSITE-ProRule" id="PRU00708"/>
    </source>
</evidence>